<comment type="caution">
    <text evidence="2">The sequence shown here is derived from an EMBL/GenBank/DDBJ whole genome shotgun (WGS) entry which is preliminary data.</text>
</comment>
<dbReference type="Proteomes" id="UP001501791">
    <property type="component" value="Unassembled WGS sequence"/>
</dbReference>
<evidence type="ECO:0000313" key="2">
    <source>
        <dbReference type="EMBL" id="GAA1548851.1"/>
    </source>
</evidence>
<protein>
    <submittedName>
        <fullName evidence="2">DUF5926 family protein</fullName>
    </submittedName>
</protein>
<dbReference type="InterPro" id="IPR045970">
    <property type="entry name" value="DUF5926"/>
</dbReference>
<gene>
    <name evidence="2" type="ORF">GCM10009691_24180</name>
</gene>
<accession>A0ABN2C0Z4</accession>
<proteinExistence type="predicted"/>
<keyword evidence="3" id="KW-1185">Reference proteome</keyword>
<sequence length="305" mass="33305">MRPESSDRLDLLSMGKKSKRSKEDLIAKRLARAQATAFVARPFEGLPFEADLICLRELVPAATASAKLKEEFGGHEITITSLLPAAWQAWHREDGELLAGMQVPVSSTDASRDVAHGILAAAEAQPGTTIDATTEPGQGPRLQDILDTDHPFDIRVLETFEYWKLPEAETDSDVAAALEQANDSVSPTEKIASVKSAYWTEMSGRTYVRWARPEGEDSIVDALARLQVDGLNDLGGPGTFLGYFRAHGIIVPVWELEFGTQVDDVEEPIAEFGKRLDAAVNSSEPLSTEARRARSGIVARQLTIH</sequence>
<evidence type="ECO:0000313" key="3">
    <source>
        <dbReference type="Proteomes" id="UP001501791"/>
    </source>
</evidence>
<feature type="domain" description="DUF5926" evidence="1">
    <location>
        <begin position="42"/>
        <end position="304"/>
    </location>
</feature>
<name>A0ABN2C0Z4_9MICO</name>
<dbReference type="Pfam" id="PF19348">
    <property type="entry name" value="DUF5926"/>
    <property type="match status" value="1"/>
</dbReference>
<organism evidence="2 3">
    <name type="scientific">Brevibacterium picturae</name>
    <dbReference type="NCBI Taxonomy" id="260553"/>
    <lineage>
        <taxon>Bacteria</taxon>
        <taxon>Bacillati</taxon>
        <taxon>Actinomycetota</taxon>
        <taxon>Actinomycetes</taxon>
        <taxon>Micrococcales</taxon>
        <taxon>Brevibacteriaceae</taxon>
        <taxon>Brevibacterium</taxon>
    </lineage>
</organism>
<evidence type="ECO:0000259" key="1">
    <source>
        <dbReference type="Pfam" id="PF19348"/>
    </source>
</evidence>
<dbReference type="EMBL" id="BAAALY010000011">
    <property type="protein sequence ID" value="GAA1548851.1"/>
    <property type="molecule type" value="Genomic_DNA"/>
</dbReference>
<reference evidence="2 3" key="1">
    <citation type="journal article" date="2019" name="Int. J. Syst. Evol. Microbiol.">
        <title>The Global Catalogue of Microorganisms (GCM) 10K type strain sequencing project: providing services to taxonomists for standard genome sequencing and annotation.</title>
        <authorList>
            <consortium name="The Broad Institute Genomics Platform"/>
            <consortium name="The Broad Institute Genome Sequencing Center for Infectious Disease"/>
            <person name="Wu L."/>
            <person name="Ma J."/>
        </authorList>
    </citation>
    <scope>NUCLEOTIDE SEQUENCE [LARGE SCALE GENOMIC DNA]</scope>
    <source>
        <strain evidence="2 3">JCM 13319</strain>
    </source>
</reference>